<protein>
    <recommendedName>
        <fullName evidence="2">Outer membrane protein beta-barrel domain-containing protein</fullName>
    </recommendedName>
</protein>
<name>A0A0W8FXW8_9ZZZZ</name>
<organism evidence="1">
    <name type="scientific">hydrocarbon metagenome</name>
    <dbReference type="NCBI Taxonomy" id="938273"/>
    <lineage>
        <taxon>unclassified sequences</taxon>
        <taxon>metagenomes</taxon>
        <taxon>ecological metagenomes</taxon>
    </lineage>
</organism>
<accession>A0A0W8FXW8</accession>
<evidence type="ECO:0008006" key="2">
    <source>
        <dbReference type="Google" id="ProtNLM"/>
    </source>
</evidence>
<proteinExistence type="predicted"/>
<comment type="caution">
    <text evidence="1">The sequence shown here is derived from an EMBL/GenBank/DDBJ whole genome shotgun (WGS) entry which is preliminary data.</text>
</comment>
<sequence>MRKFIWVFFLFIVTNKVFSQEINSANSVNEYELRNFFVTTNTGILEFISIGIGYQINDDISIALKYSGTWIGSSAMGLPNSAYGLGCKFSYHKPFLFFNSTSFEYISYLSSTLDWQSRENEPFLKGHYFDLHIGKENIEKNGFNFFWSLGICLSAAKEAHILVSPSLKGGVNFNL</sequence>
<reference evidence="1" key="1">
    <citation type="journal article" date="2015" name="Proc. Natl. Acad. Sci. U.S.A.">
        <title>Networks of energetic and metabolic interactions define dynamics in microbial communities.</title>
        <authorList>
            <person name="Embree M."/>
            <person name="Liu J.K."/>
            <person name="Al-Bassam M.M."/>
            <person name="Zengler K."/>
        </authorList>
    </citation>
    <scope>NUCLEOTIDE SEQUENCE</scope>
</reference>
<gene>
    <name evidence="1" type="ORF">ASZ90_004446</name>
</gene>
<dbReference type="EMBL" id="LNQE01000616">
    <property type="protein sequence ID" value="KUG25725.1"/>
    <property type="molecule type" value="Genomic_DNA"/>
</dbReference>
<dbReference type="AlphaFoldDB" id="A0A0W8FXW8"/>
<evidence type="ECO:0000313" key="1">
    <source>
        <dbReference type="EMBL" id="KUG25725.1"/>
    </source>
</evidence>